<reference evidence="2" key="1">
    <citation type="submission" date="2021-02" db="EMBL/GenBank/DDBJ databases">
        <authorList>
            <person name="Nowell W R."/>
        </authorList>
    </citation>
    <scope>NUCLEOTIDE SEQUENCE</scope>
    <source>
        <strain evidence="2">Ploen Becks lab</strain>
    </source>
</reference>
<organism evidence="2 3">
    <name type="scientific">Brachionus calyciflorus</name>
    <dbReference type="NCBI Taxonomy" id="104777"/>
    <lineage>
        <taxon>Eukaryota</taxon>
        <taxon>Metazoa</taxon>
        <taxon>Spiralia</taxon>
        <taxon>Gnathifera</taxon>
        <taxon>Rotifera</taxon>
        <taxon>Eurotatoria</taxon>
        <taxon>Monogononta</taxon>
        <taxon>Pseudotrocha</taxon>
        <taxon>Ploima</taxon>
        <taxon>Brachionidae</taxon>
        <taxon>Brachionus</taxon>
    </lineage>
</organism>
<evidence type="ECO:0000256" key="1">
    <source>
        <dbReference type="SAM" id="MobiDB-lite"/>
    </source>
</evidence>
<evidence type="ECO:0000313" key="3">
    <source>
        <dbReference type="Proteomes" id="UP000663879"/>
    </source>
</evidence>
<dbReference type="SUPFAM" id="SSF50630">
    <property type="entry name" value="Acid proteases"/>
    <property type="match status" value="1"/>
</dbReference>
<dbReference type="OrthoDB" id="5978043at2759"/>
<keyword evidence="3" id="KW-1185">Reference proteome</keyword>
<accession>A0A813Z020</accession>
<evidence type="ECO:0008006" key="4">
    <source>
        <dbReference type="Google" id="ProtNLM"/>
    </source>
</evidence>
<dbReference type="EMBL" id="CAJNOC010001791">
    <property type="protein sequence ID" value="CAF0891462.1"/>
    <property type="molecule type" value="Genomic_DNA"/>
</dbReference>
<dbReference type="InterPro" id="IPR021109">
    <property type="entry name" value="Peptidase_aspartic_dom_sf"/>
</dbReference>
<feature type="compositionally biased region" description="Polar residues" evidence="1">
    <location>
        <begin position="172"/>
        <end position="182"/>
    </location>
</feature>
<feature type="region of interest" description="Disordered" evidence="1">
    <location>
        <begin position="168"/>
        <end position="193"/>
    </location>
</feature>
<name>A0A813Z020_9BILA</name>
<dbReference type="Proteomes" id="UP000663879">
    <property type="component" value="Unassembled WGS sequence"/>
</dbReference>
<sequence>MSNLRGDRQNQSHPSPTISNVIINSVMCTDSIFGECTINEKPVKFLFDTGTVKTILAERIWYKSKRGDEKLTPLNATIETCSGGAIQVIGTSKCSLKVKNFNGEVEVVIVKKLVYDCLLGLDVAFKMADVKSQLNSIREVLGSKQLPPESHPKQTKLESELPQIYRRPVNAVSETKSDSNNDSEIETEKAPKTERDTIDMYKTILHDEFQDVVSAGLESLTQTDLCEHSINLTNDQPIRQPV</sequence>
<gene>
    <name evidence="2" type="ORF">OXX778_LOCUS10933</name>
</gene>
<comment type="caution">
    <text evidence="2">The sequence shown here is derived from an EMBL/GenBank/DDBJ whole genome shotgun (WGS) entry which is preliminary data.</text>
</comment>
<dbReference type="AlphaFoldDB" id="A0A813Z020"/>
<protein>
    <recommendedName>
        <fullName evidence="4">Peptidase A2 domain-containing protein</fullName>
    </recommendedName>
</protein>
<proteinExistence type="predicted"/>
<dbReference type="Pfam" id="PF13975">
    <property type="entry name" value="gag-asp_proteas"/>
    <property type="match status" value="1"/>
</dbReference>
<evidence type="ECO:0000313" key="2">
    <source>
        <dbReference type="EMBL" id="CAF0891462.1"/>
    </source>
</evidence>
<dbReference type="Gene3D" id="2.40.70.10">
    <property type="entry name" value="Acid Proteases"/>
    <property type="match status" value="1"/>
</dbReference>